<feature type="compositionally biased region" description="Polar residues" evidence="1">
    <location>
        <begin position="576"/>
        <end position="588"/>
    </location>
</feature>
<feature type="compositionally biased region" description="Basic and acidic residues" evidence="1">
    <location>
        <begin position="454"/>
        <end position="464"/>
    </location>
</feature>
<dbReference type="Proteomes" id="UP001281761">
    <property type="component" value="Unassembled WGS sequence"/>
</dbReference>
<feature type="compositionally biased region" description="Polar residues" evidence="1">
    <location>
        <begin position="59"/>
        <end position="92"/>
    </location>
</feature>
<protein>
    <submittedName>
        <fullName evidence="2">Uncharacterized protein</fullName>
    </submittedName>
</protein>
<feature type="compositionally biased region" description="Low complexity" evidence="1">
    <location>
        <begin position="174"/>
        <end position="187"/>
    </location>
</feature>
<gene>
    <name evidence="2" type="ORF">BLNAU_11512</name>
</gene>
<feature type="region of interest" description="Disordered" evidence="1">
    <location>
        <begin position="557"/>
        <end position="597"/>
    </location>
</feature>
<reference evidence="2 3" key="1">
    <citation type="journal article" date="2022" name="bioRxiv">
        <title>Genomics of Preaxostyla Flagellates Illuminates Evolutionary Transitions and the Path Towards Mitochondrial Loss.</title>
        <authorList>
            <person name="Novak L.V.F."/>
            <person name="Treitli S.C."/>
            <person name="Pyrih J."/>
            <person name="Halakuc P."/>
            <person name="Pipaliya S.V."/>
            <person name="Vacek V."/>
            <person name="Brzon O."/>
            <person name="Soukal P."/>
            <person name="Eme L."/>
            <person name="Dacks J.B."/>
            <person name="Karnkowska A."/>
            <person name="Elias M."/>
            <person name="Hampl V."/>
        </authorList>
    </citation>
    <scope>NUCLEOTIDE SEQUENCE [LARGE SCALE GENOMIC DNA]</scope>
    <source>
        <strain evidence="2">NAU3</strain>
        <tissue evidence="2">Gut</tissue>
    </source>
</reference>
<proteinExistence type="predicted"/>
<feature type="compositionally biased region" description="Polar residues" evidence="1">
    <location>
        <begin position="155"/>
        <end position="164"/>
    </location>
</feature>
<feature type="compositionally biased region" description="Basic and acidic residues" evidence="1">
    <location>
        <begin position="360"/>
        <end position="371"/>
    </location>
</feature>
<feature type="compositionally biased region" description="Polar residues" evidence="1">
    <location>
        <begin position="254"/>
        <end position="266"/>
    </location>
</feature>
<feature type="compositionally biased region" description="Acidic residues" evidence="1">
    <location>
        <begin position="378"/>
        <end position="395"/>
    </location>
</feature>
<feature type="compositionally biased region" description="Low complexity" evidence="1">
    <location>
        <begin position="562"/>
        <end position="575"/>
    </location>
</feature>
<feature type="compositionally biased region" description="Basic and acidic residues" evidence="1">
    <location>
        <begin position="415"/>
        <end position="435"/>
    </location>
</feature>
<sequence length="720" mass="81043">MNRSHDLGEHSPSVSNESPLSHRQNRRRISFSDGNSQQKASWDQSANQQRKSAKKRRATTSQTRTRPVSSLSGRQISGQQSNRPQTAHPSNLTTSLVQTIVNDFDASKAMNDDLEKIMPLQISPAVLSNYTFRSHSSMLRLLKYGSDLSIPPKSMQKQDNPSRGTSGGAHTRPKTATSTYSSSTKKSTINRGPDLSEILDDGIETIDVQDPNYRRQVRERMMKERYGHSYMQDQPPSTPTKSIFDDTHSQFNERTSVVSAHSNTRPVTRDRSFGESAFQSQPLDWGEDDEEGKEKEGGGDAQNILKLARNANQRQQQQQLPTNKQDSVFAPLFSDPTRRASRNMFSPFSSKTIPFFDASGGDKKDKAKSDVKVQYLPDEFEDNSDDDYGDDEEAGAVDPRVVSRAREKARKRKEKREQLARAIAEDERLDKEQQAQKKALTTGKTVSQKTRVTRKPEFRQEQPKRSQSASSRPLQVSEQAVTANLYASPIRNRLQGVLMGHDPEEEGWVGYGKGEEVVDPLATGDRVPIEVLREQEESKLLEKYGDTFYATAMRSRGYDPMSTSQTRTRSLSTHTPNINSPRFGQTRKSPQKSPHKKRPLIVTRLMEPSNTRAVGEVKHQREIEDATLAKYVHIGIAAPPVSVAQYQRFMAETAAEVEGQDQNKVRTKALKRNDALKLFAERDLNDHKYGRQIPADNKFVLEVRKPLISGGKKEGVEEGK</sequence>
<evidence type="ECO:0000256" key="1">
    <source>
        <dbReference type="SAM" id="MobiDB-lite"/>
    </source>
</evidence>
<name>A0ABQ9XM84_9EUKA</name>
<evidence type="ECO:0000313" key="3">
    <source>
        <dbReference type="Proteomes" id="UP001281761"/>
    </source>
</evidence>
<feature type="region of interest" description="Disordered" evidence="1">
    <location>
        <begin position="254"/>
        <end position="298"/>
    </location>
</feature>
<comment type="caution">
    <text evidence="2">The sequence shown here is derived from an EMBL/GenBank/DDBJ whole genome shotgun (WGS) entry which is preliminary data.</text>
</comment>
<dbReference type="EMBL" id="JARBJD010000090">
    <property type="protein sequence ID" value="KAK2953512.1"/>
    <property type="molecule type" value="Genomic_DNA"/>
</dbReference>
<evidence type="ECO:0000313" key="2">
    <source>
        <dbReference type="EMBL" id="KAK2953512.1"/>
    </source>
</evidence>
<organism evidence="2 3">
    <name type="scientific">Blattamonas nauphoetae</name>
    <dbReference type="NCBI Taxonomy" id="2049346"/>
    <lineage>
        <taxon>Eukaryota</taxon>
        <taxon>Metamonada</taxon>
        <taxon>Preaxostyla</taxon>
        <taxon>Oxymonadida</taxon>
        <taxon>Blattamonas</taxon>
    </lineage>
</organism>
<feature type="region of interest" description="Disordered" evidence="1">
    <location>
        <begin position="150"/>
        <end position="196"/>
    </location>
</feature>
<feature type="compositionally biased region" description="Polar residues" evidence="1">
    <location>
        <begin position="343"/>
        <end position="352"/>
    </location>
</feature>
<feature type="region of interest" description="Disordered" evidence="1">
    <location>
        <begin position="339"/>
        <end position="478"/>
    </location>
</feature>
<keyword evidence="3" id="KW-1185">Reference proteome</keyword>
<feature type="compositionally biased region" description="Polar residues" evidence="1">
    <location>
        <begin position="231"/>
        <end position="241"/>
    </location>
</feature>
<feature type="compositionally biased region" description="Polar residues" evidence="1">
    <location>
        <begin position="465"/>
        <end position="478"/>
    </location>
</feature>
<feature type="region of interest" description="Disordered" evidence="1">
    <location>
        <begin position="1"/>
        <end position="92"/>
    </location>
</feature>
<feature type="compositionally biased region" description="Polar residues" evidence="1">
    <location>
        <begin position="32"/>
        <end position="50"/>
    </location>
</feature>
<accession>A0ABQ9XM84</accession>
<feature type="compositionally biased region" description="Polar residues" evidence="1">
    <location>
        <begin position="12"/>
        <end position="22"/>
    </location>
</feature>
<feature type="region of interest" description="Disordered" evidence="1">
    <location>
        <begin position="226"/>
        <end position="245"/>
    </location>
</feature>